<dbReference type="RefSeq" id="WP_191746539.1">
    <property type="nucleotide sequence ID" value="NZ_JACSQC010000003.1"/>
</dbReference>
<proteinExistence type="predicted"/>
<sequence>MPTEPIPEDLWFEPSVQLEGSGIVIRPALRLLTLATLEESISGMAADVAGRPRTSCVPFVIIQNWSALFPDLGPANYTLSESRFYFPLALEFDNRASFDITELQGVIILLISANGKRLELPISRLFADFILLTETLGMMLQAAGDNTFRVLSVPQEGSDVKVPQVADTGALMSQANFDRILKSPRAWRAKISANPRLYVDQANDSVTYEHYFIDPVDRRVSKTLVQEICLLCLTTENITREHCTPNWLMKKMQLQPIVASVLCETCNNEQGRKLESPIEQAFIAGSFLSDEKLTNMWALKTALTLAASQNIHVPRVLAEAVRAGDTSLGGAQVLALRDQGSSPKREFRFVVASLSDEDRENGRFALLFTFLDFSFLVLRWKHASPSLETLVRDITSTQYPEVSHLGVMHILLERLSGTRLVAKLPGETWL</sequence>
<protein>
    <submittedName>
        <fullName evidence="1">Uncharacterized protein</fullName>
    </submittedName>
</protein>
<evidence type="ECO:0000313" key="2">
    <source>
        <dbReference type="Proteomes" id="UP000652763"/>
    </source>
</evidence>
<accession>A0ABR8YHB3</accession>
<keyword evidence="2" id="KW-1185">Reference proteome</keyword>
<gene>
    <name evidence="1" type="ORF">H9638_07245</name>
</gene>
<evidence type="ECO:0000313" key="1">
    <source>
        <dbReference type="EMBL" id="MBD8043606.1"/>
    </source>
</evidence>
<comment type="caution">
    <text evidence="1">The sequence shown here is derived from an EMBL/GenBank/DDBJ whole genome shotgun (WGS) entry which is preliminary data.</text>
</comment>
<dbReference type="Proteomes" id="UP000652763">
    <property type="component" value="Unassembled WGS sequence"/>
</dbReference>
<name>A0ABR8YHB3_9MICC</name>
<dbReference type="EMBL" id="JACSQC010000003">
    <property type="protein sequence ID" value="MBD8043606.1"/>
    <property type="molecule type" value="Genomic_DNA"/>
</dbReference>
<reference evidence="1 2" key="1">
    <citation type="submission" date="2020-08" db="EMBL/GenBank/DDBJ databases">
        <title>A Genomic Blueprint of the Chicken Gut Microbiome.</title>
        <authorList>
            <person name="Gilroy R."/>
            <person name="Ravi A."/>
            <person name="Getino M."/>
            <person name="Pursley I."/>
            <person name="Horton D.L."/>
            <person name="Alikhan N.-F."/>
            <person name="Baker D."/>
            <person name="Gharbi K."/>
            <person name="Hall N."/>
            <person name="Watson M."/>
            <person name="Adriaenssens E.M."/>
            <person name="Foster-Nyarko E."/>
            <person name="Jarju S."/>
            <person name="Secka A."/>
            <person name="Antonio M."/>
            <person name="Oren A."/>
            <person name="Chaudhuri R."/>
            <person name="La Ragione R.M."/>
            <person name="Hildebrand F."/>
            <person name="Pallen M.J."/>
        </authorList>
    </citation>
    <scope>NUCLEOTIDE SEQUENCE [LARGE SCALE GENOMIC DNA]</scope>
    <source>
        <strain evidence="1 2">Sa2BUA2</strain>
    </source>
</reference>
<organism evidence="1 2">
    <name type="scientific">Arthrobacter pullicola</name>
    <dbReference type="NCBI Taxonomy" id="2762224"/>
    <lineage>
        <taxon>Bacteria</taxon>
        <taxon>Bacillati</taxon>
        <taxon>Actinomycetota</taxon>
        <taxon>Actinomycetes</taxon>
        <taxon>Micrococcales</taxon>
        <taxon>Micrococcaceae</taxon>
        <taxon>Arthrobacter</taxon>
    </lineage>
</organism>